<evidence type="ECO:0000256" key="2">
    <source>
        <dbReference type="ARBA" id="ARBA00022502"/>
    </source>
</evidence>
<dbReference type="GO" id="GO:0005789">
    <property type="term" value="C:endoplasmic reticulum membrane"/>
    <property type="evidence" value="ECO:0007669"/>
    <property type="project" value="UniProtKB-SubCell"/>
</dbReference>
<dbReference type="GO" id="GO:0016788">
    <property type="term" value="F:hydrolase activity, acting on ester bonds"/>
    <property type="evidence" value="ECO:0007669"/>
    <property type="project" value="TreeGrafter"/>
</dbReference>
<comment type="similarity">
    <text evidence="7">Belongs to the PGAP3 family.</text>
</comment>
<feature type="chain" id="PRO_5016484403" description="Post-GPI attachment to proteins factor 3" evidence="7">
    <location>
        <begin position="22"/>
        <end position="359"/>
    </location>
</feature>
<proteinExistence type="inferred from homology"/>
<keyword evidence="7" id="KW-0256">Endoplasmic reticulum</keyword>
<dbReference type="GO" id="GO:0030026">
    <property type="term" value="P:intracellular manganese ion homeostasis"/>
    <property type="evidence" value="ECO:0007669"/>
    <property type="project" value="EnsemblFungi"/>
</dbReference>
<feature type="transmembrane region" description="Helical" evidence="7">
    <location>
        <begin position="192"/>
        <end position="210"/>
    </location>
</feature>
<feature type="transmembrane region" description="Helical" evidence="7">
    <location>
        <begin position="222"/>
        <end position="239"/>
    </location>
</feature>
<dbReference type="EMBL" id="HE612857">
    <property type="protein sequence ID" value="CCE62127.1"/>
    <property type="molecule type" value="Genomic_DNA"/>
</dbReference>
<sequence length="359" mass="42384">MLKRSIICCLLLTAFASGSPGDNLEEFDQCLKACTNKNNCHGFDMDFVSDNNKFKMIVYDEVPPVLKKFFFWDCDSDCDYRCQQLITRLRISDGEEIFQFHGKWPFRRFLTMQEFFSTIFSIGNFFPHLFGFIKLRKAIRRYSSQNGMNSKNNVVVHLKNYSYVAISGMFAWTASTIFHWRDLPVTENLDYFFAGMTVLMGFHAIFARIARLDRKPQYLRGFFWLIVTIFGCHVLRLYLSWSYTYNMRFNIALGLTQYVLLLVLAFQNYQSLKVNRKKLDDRLYNSSKEGQVYRLCVVPSILVISTALAMSLELFDFFSYTFQIDAHAIWHLSTIWPSWIMYGFFIDDFKYITTKNNRE</sequence>
<dbReference type="STRING" id="1071381.G8BQ46"/>
<feature type="transmembrane region" description="Helical" evidence="7">
    <location>
        <begin position="327"/>
        <end position="346"/>
    </location>
</feature>
<evidence type="ECO:0000313" key="9">
    <source>
        <dbReference type="Proteomes" id="UP000005666"/>
    </source>
</evidence>
<dbReference type="OMA" id="DFMIEDC"/>
<evidence type="ECO:0000256" key="5">
    <source>
        <dbReference type="ARBA" id="ARBA00022989"/>
    </source>
</evidence>
<organism evidence="8 9">
    <name type="scientific">Tetrapisispora phaffii (strain ATCC 24235 / CBS 4417 / NBRC 1672 / NRRL Y-8282 / UCD 70-5)</name>
    <name type="common">Yeast</name>
    <name type="synonym">Fabospora phaffii</name>
    <dbReference type="NCBI Taxonomy" id="1071381"/>
    <lineage>
        <taxon>Eukaryota</taxon>
        <taxon>Fungi</taxon>
        <taxon>Dikarya</taxon>
        <taxon>Ascomycota</taxon>
        <taxon>Saccharomycotina</taxon>
        <taxon>Saccharomycetes</taxon>
        <taxon>Saccharomycetales</taxon>
        <taxon>Saccharomycetaceae</taxon>
        <taxon>Tetrapisispora</taxon>
    </lineage>
</organism>
<accession>G8BQ46</accession>
<dbReference type="Pfam" id="PF04080">
    <property type="entry name" value="Per1"/>
    <property type="match status" value="1"/>
</dbReference>
<reference evidence="8 9" key="1">
    <citation type="journal article" date="2011" name="Proc. Natl. Acad. Sci. U.S.A.">
        <title>Evolutionary erosion of yeast sex chromosomes by mating-type switching accidents.</title>
        <authorList>
            <person name="Gordon J.L."/>
            <person name="Armisen D."/>
            <person name="Proux-Wera E."/>
            <person name="Oheigeartaigh S.S."/>
            <person name="Byrne K.P."/>
            <person name="Wolfe K.H."/>
        </authorList>
    </citation>
    <scope>NUCLEOTIDE SEQUENCE [LARGE SCALE GENOMIC DNA]</scope>
    <source>
        <strain evidence="9">ATCC 24235 / CBS 4417 / NBRC 1672 / NRRL Y-8282 / UCD 70-5</strain>
    </source>
</reference>
<dbReference type="PANTHER" id="PTHR13148:SF0">
    <property type="entry name" value="POST-GPI ATTACHMENT TO PROTEINS FACTOR 3"/>
    <property type="match status" value="1"/>
</dbReference>
<dbReference type="GeneID" id="11535166"/>
<dbReference type="PANTHER" id="PTHR13148">
    <property type="entry name" value="PER1-RELATED"/>
    <property type="match status" value="1"/>
</dbReference>
<evidence type="ECO:0000256" key="7">
    <source>
        <dbReference type="RuleBase" id="RU365066"/>
    </source>
</evidence>
<comment type="subcellular location">
    <subcellularLocation>
        <location evidence="1">Endomembrane system</location>
        <topology evidence="1">Multi-pass membrane protein</topology>
    </subcellularLocation>
    <subcellularLocation>
        <location evidence="7">Endoplasmic reticulum membrane</location>
        <topology evidence="7">Multi-pass membrane protein</topology>
    </subcellularLocation>
</comment>
<dbReference type="OrthoDB" id="419770at2759"/>
<dbReference type="HOGENOM" id="CLU_032917_1_1_1"/>
<gene>
    <name evidence="8" type="primary">TPHA0B04580</name>
    <name evidence="8" type="ordered locus">TPHA_0B04580</name>
</gene>
<keyword evidence="2 7" id="KW-0337">GPI-anchor biosynthesis</keyword>
<dbReference type="AlphaFoldDB" id="G8BQ46"/>
<dbReference type="eggNOG" id="KOG2970">
    <property type="taxonomic scope" value="Eukaryota"/>
</dbReference>
<feature type="transmembrane region" description="Helical" evidence="7">
    <location>
        <begin position="161"/>
        <end position="180"/>
    </location>
</feature>
<evidence type="ECO:0000256" key="6">
    <source>
        <dbReference type="ARBA" id="ARBA00023136"/>
    </source>
</evidence>
<keyword evidence="4 7" id="KW-0732">Signal</keyword>
<keyword evidence="6 7" id="KW-0472">Membrane</keyword>
<feature type="signal peptide" evidence="7">
    <location>
        <begin position="1"/>
        <end position="21"/>
    </location>
</feature>
<dbReference type="GO" id="GO:0006506">
    <property type="term" value="P:GPI anchor biosynthetic process"/>
    <property type="evidence" value="ECO:0007669"/>
    <property type="project" value="UniProtKB-KW"/>
</dbReference>
<feature type="transmembrane region" description="Helical" evidence="7">
    <location>
        <begin position="251"/>
        <end position="271"/>
    </location>
</feature>
<evidence type="ECO:0000256" key="4">
    <source>
        <dbReference type="ARBA" id="ARBA00022729"/>
    </source>
</evidence>
<comment type="function">
    <text evidence="7">Involved in the lipid remodeling steps of GPI-anchor maturation.</text>
</comment>
<keyword evidence="9" id="KW-1185">Reference proteome</keyword>
<dbReference type="GO" id="GO:0000329">
    <property type="term" value="C:fungal-type vacuole membrane"/>
    <property type="evidence" value="ECO:0007669"/>
    <property type="project" value="EnsemblFungi"/>
</dbReference>
<protein>
    <recommendedName>
        <fullName evidence="7">Post-GPI attachment to proteins factor 3</fullName>
    </recommendedName>
</protein>
<feature type="transmembrane region" description="Helical" evidence="7">
    <location>
        <begin position="292"/>
        <end position="315"/>
    </location>
</feature>
<dbReference type="Proteomes" id="UP000005666">
    <property type="component" value="Chromosome 2"/>
</dbReference>
<dbReference type="KEGG" id="tpf:TPHA_0B04580"/>
<keyword evidence="5 7" id="KW-1133">Transmembrane helix</keyword>
<dbReference type="InterPro" id="IPR007217">
    <property type="entry name" value="Per1-like"/>
</dbReference>
<evidence type="ECO:0000313" key="8">
    <source>
        <dbReference type="EMBL" id="CCE62127.1"/>
    </source>
</evidence>
<evidence type="ECO:0000256" key="3">
    <source>
        <dbReference type="ARBA" id="ARBA00022692"/>
    </source>
</evidence>
<dbReference type="RefSeq" id="XP_003684561.1">
    <property type="nucleotide sequence ID" value="XM_003684513.1"/>
</dbReference>
<feature type="transmembrane region" description="Helical" evidence="7">
    <location>
        <begin position="115"/>
        <end position="133"/>
    </location>
</feature>
<evidence type="ECO:0000256" key="1">
    <source>
        <dbReference type="ARBA" id="ARBA00004127"/>
    </source>
</evidence>
<name>G8BQ46_TETPH</name>
<keyword evidence="3 7" id="KW-0812">Transmembrane</keyword>